<sequence>MRPPRLALLPVALAATLAGCPKELPQDASPEQLYAMGREAHDRGDWQRAIDALQRFLFQDPGNQNADSAQFLIADSYFNQDQYLTAANEFLRLAQNRPAGPLADDSRYRACLAYAELSPRPELDQEYTQEAIDECRSVSLLYPGSPFADEADSLVTELTDKLARKVYLNAEYYFKRRAYDSAIVYLEHLLGTYRGAGIEPAALAMLYDAYTRLGYTQEAEETRQRLLREYPNTPEARRLVESGSTASPAG</sequence>
<dbReference type="AlphaFoldDB" id="A0AAE5C7V8"/>
<evidence type="ECO:0000256" key="5">
    <source>
        <dbReference type="SAM" id="MobiDB-lite"/>
    </source>
</evidence>
<evidence type="ECO:0000259" key="6">
    <source>
        <dbReference type="Pfam" id="PF13525"/>
    </source>
</evidence>
<proteinExistence type="predicted"/>
<organism evidence="7 8">
    <name type="scientific">Candidatus Kutchimonas denitrificans</name>
    <dbReference type="NCBI Taxonomy" id="3056748"/>
    <lineage>
        <taxon>Bacteria</taxon>
        <taxon>Pseudomonadati</taxon>
        <taxon>Gemmatimonadota</taxon>
        <taxon>Gemmatimonadia</taxon>
        <taxon>Candidatus Palauibacterales</taxon>
        <taxon>Candidatus Palauibacteraceae</taxon>
        <taxon>Candidatus Kutchimonas</taxon>
    </lineage>
</organism>
<dbReference type="InterPro" id="IPR039565">
    <property type="entry name" value="BamD-like"/>
</dbReference>
<feature type="repeat" description="TPR" evidence="4">
    <location>
        <begin position="30"/>
        <end position="63"/>
    </location>
</feature>
<dbReference type="PROSITE" id="PS50005">
    <property type="entry name" value="TPR"/>
    <property type="match status" value="1"/>
</dbReference>
<evidence type="ECO:0000313" key="8">
    <source>
        <dbReference type="Proteomes" id="UP000702544"/>
    </source>
</evidence>
<dbReference type="NCBIfam" id="TIGR03302">
    <property type="entry name" value="OM_YfiO"/>
    <property type="match status" value="1"/>
</dbReference>
<evidence type="ECO:0000256" key="1">
    <source>
        <dbReference type="ARBA" id="ARBA00022729"/>
    </source>
</evidence>
<evidence type="ECO:0000256" key="2">
    <source>
        <dbReference type="ARBA" id="ARBA00023136"/>
    </source>
</evidence>
<dbReference type="PROSITE" id="PS51257">
    <property type="entry name" value="PROKAR_LIPOPROTEIN"/>
    <property type="match status" value="1"/>
</dbReference>
<dbReference type="InterPro" id="IPR017689">
    <property type="entry name" value="BamD"/>
</dbReference>
<feature type="region of interest" description="Disordered" evidence="5">
    <location>
        <begin position="230"/>
        <end position="250"/>
    </location>
</feature>
<dbReference type="Proteomes" id="UP000702544">
    <property type="component" value="Unassembled WGS sequence"/>
</dbReference>
<dbReference type="InterPro" id="IPR019734">
    <property type="entry name" value="TPR_rpt"/>
</dbReference>
<dbReference type="EMBL" id="JAACAK010000017">
    <property type="protein sequence ID" value="NIR73891.1"/>
    <property type="molecule type" value="Genomic_DNA"/>
</dbReference>
<accession>A0AAE5C7V8</accession>
<evidence type="ECO:0000256" key="4">
    <source>
        <dbReference type="PROSITE-ProRule" id="PRU00339"/>
    </source>
</evidence>
<keyword evidence="3" id="KW-0998">Cell outer membrane</keyword>
<keyword evidence="2" id="KW-0472">Membrane</keyword>
<dbReference type="SUPFAM" id="SSF48452">
    <property type="entry name" value="TPR-like"/>
    <property type="match status" value="1"/>
</dbReference>
<reference evidence="7 8" key="1">
    <citation type="submission" date="2020-01" db="EMBL/GenBank/DDBJ databases">
        <title>Genomes assembled from Gulf of Kutch pelagic sediment metagenomes.</title>
        <authorList>
            <person name="Chandrashekar M."/>
            <person name="Mahajan M.S."/>
            <person name="Dave K.J."/>
            <person name="Vatsa P."/>
            <person name="Nathani N.M."/>
        </authorList>
    </citation>
    <scope>NUCLEOTIDE SEQUENCE [LARGE SCALE GENOMIC DNA]</scope>
    <source>
        <strain evidence="7">KS3-K002</strain>
    </source>
</reference>
<dbReference type="InterPro" id="IPR011990">
    <property type="entry name" value="TPR-like_helical_dom_sf"/>
</dbReference>
<evidence type="ECO:0000313" key="7">
    <source>
        <dbReference type="EMBL" id="NIR73891.1"/>
    </source>
</evidence>
<dbReference type="Gene3D" id="1.25.40.10">
    <property type="entry name" value="Tetratricopeptide repeat domain"/>
    <property type="match status" value="1"/>
</dbReference>
<evidence type="ECO:0000256" key="3">
    <source>
        <dbReference type="ARBA" id="ARBA00023237"/>
    </source>
</evidence>
<dbReference type="Pfam" id="PF13525">
    <property type="entry name" value="YfiO"/>
    <property type="match status" value="1"/>
</dbReference>
<gene>
    <name evidence="7" type="primary">bamD</name>
    <name evidence="7" type="ORF">GWO12_02065</name>
</gene>
<protein>
    <submittedName>
        <fullName evidence="7">Outer membrane protein assembly factor BamD</fullName>
    </submittedName>
</protein>
<feature type="domain" description="Outer membrane lipoprotein BamD-like" evidence="6">
    <location>
        <begin position="27"/>
        <end position="222"/>
    </location>
</feature>
<keyword evidence="1" id="KW-0732">Signal</keyword>
<comment type="caution">
    <text evidence="7">The sequence shown here is derived from an EMBL/GenBank/DDBJ whole genome shotgun (WGS) entry which is preliminary data.</text>
</comment>
<keyword evidence="4" id="KW-0802">TPR repeat</keyword>
<name>A0AAE5C7V8_9BACT</name>